<organism evidence="2 3">
    <name type="scientific">Paratrimastix pyriformis</name>
    <dbReference type="NCBI Taxonomy" id="342808"/>
    <lineage>
        <taxon>Eukaryota</taxon>
        <taxon>Metamonada</taxon>
        <taxon>Preaxostyla</taxon>
        <taxon>Paratrimastigidae</taxon>
        <taxon>Paratrimastix</taxon>
    </lineage>
</organism>
<name>A0ABQ8U4H0_9EUKA</name>
<dbReference type="EMBL" id="JAPMOS010000408">
    <property type="protein sequence ID" value="KAJ4452718.1"/>
    <property type="molecule type" value="Genomic_DNA"/>
</dbReference>
<dbReference type="Proteomes" id="UP001141327">
    <property type="component" value="Unassembled WGS sequence"/>
</dbReference>
<feature type="compositionally biased region" description="Low complexity" evidence="1">
    <location>
        <begin position="24"/>
        <end position="38"/>
    </location>
</feature>
<evidence type="ECO:0000256" key="1">
    <source>
        <dbReference type="SAM" id="MobiDB-lite"/>
    </source>
</evidence>
<feature type="compositionally biased region" description="Low complexity" evidence="1">
    <location>
        <begin position="48"/>
        <end position="60"/>
    </location>
</feature>
<evidence type="ECO:0000313" key="3">
    <source>
        <dbReference type="Proteomes" id="UP001141327"/>
    </source>
</evidence>
<accession>A0ABQ8U4H0</accession>
<feature type="region of interest" description="Disordered" evidence="1">
    <location>
        <begin position="1"/>
        <end position="90"/>
    </location>
</feature>
<proteinExistence type="predicted"/>
<reference evidence="2" key="1">
    <citation type="journal article" date="2022" name="bioRxiv">
        <title>Genomics of Preaxostyla Flagellates Illuminates Evolutionary Transitions and the Path Towards Mitochondrial Loss.</title>
        <authorList>
            <person name="Novak L.V.F."/>
            <person name="Treitli S.C."/>
            <person name="Pyrih J."/>
            <person name="Halakuc P."/>
            <person name="Pipaliya S.V."/>
            <person name="Vacek V."/>
            <person name="Brzon O."/>
            <person name="Soukal P."/>
            <person name="Eme L."/>
            <person name="Dacks J.B."/>
            <person name="Karnkowska A."/>
            <person name="Elias M."/>
            <person name="Hampl V."/>
        </authorList>
    </citation>
    <scope>NUCLEOTIDE SEQUENCE</scope>
    <source>
        <strain evidence="2">RCP-MX</strain>
    </source>
</reference>
<protein>
    <submittedName>
        <fullName evidence="2">Uncharacterized protein</fullName>
    </submittedName>
</protein>
<evidence type="ECO:0000313" key="2">
    <source>
        <dbReference type="EMBL" id="KAJ4452718.1"/>
    </source>
</evidence>
<keyword evidence="3" id="KW-1185">Reference proteome</keyword>
<comment type="caution">
    <text evidence="2">The sequence shown here is derived from an EMBL/GenBank/DDBJ whole genome shotgun (WGS) entry which is preliminary data.</text>
</comment>
<sequence length="120" mass="12540">MDATGSAWAAAADVGPVRVLDDNPPSLRSSLSPLLAASPAPPDRSPRRAWVAPPSWAAPSGHNAPPPAAARRPLLNPQEVRPERPGRRGSAACEGIIGTLQAATAALSPRWPRRPTRMPP</sequence>
<gene>
    <name evidence="2" type="ORF">PAPYR_13041</name>
</gene>